<comment type="caution">
    <text evidence="6">The sequence shown here is derived from an EMBL/GenBank/DDBJ whole genome shotgun (WGS) entry which is preliminary data.</text>
</comment>
<name>A0A4S8KGF6_MUSBA</name>
<dbReference type="SUPFAM" id="SSF46689">
    <property type="entry name" value="Homeodomain-like"/>
    <property type="match status" value="1"/>
</dbReference>
<gene>
    <name evidence="6" type="ORF">C4D60_Mb04t33150</name>
</gene>
<dbReference type="InterPro" id="IPR001005">
    <property type="entry name" value="SANT/Myb"/>
</dbReference>
<proteinExistence type="predicted"/>
<keyword evidence="3" id="KW-0804">Transcription</keyword>
<dbReference type="InterPro" id="IPR017930">
    <property type="entry name" value="Myb_dom"/>
</dbReference>
<dbReference type="InterPro" id="IPR009057">
    <property type="entry name" value="Homeodomain-like_sf"/>
</dbReference>
<dbReference type="PANTHER" id="PTHR31314:SF188">
    <property type="entry name" value="TRANSCRIPTION FACTOR KAN2 ISOFORM X1-RELATED"/>
    <property type="match status" value="1"/>
</dbReference>
<dbReference type="GO" id="GO:0003677">
    <property type="term" value="F:DNA binding"/>
    <property type="evidence" value="ECO:0007669"/>
    <property type="project" value="UniProtKB-KW"/>
</dbReference>
<keyword evidence="1" id="KW-0805">Transcription regulation</keyword>
<evidence type="ECO:0000259" key="5">
    <source>
        <dbReference type="PROSITE" id="PS51294"/>
    </source>
</evidence>
<dbReference type="PANTHER" id="PTHR31314">
    <property type="entry name" value="MYB FAMILY TRANSCRIPTION FACTOR PHL7-LIKE"/>
    <property type="match status" value="1"/>
</dbReference>
<accession>A0A4S8KGF6</accession>
<organism evidence="6 7">
    <name type="scientific">Musa balbisiana</name>
    <name type="common">Banana</name>
    <dbReference type="NCBI Taxonomy" id="52838"/>
    <lineage>
        <taxon>Eukaryota</taxon>
        <taxon>Viridiplantae</taxon>
        <taxon>Streptophyta</taxon>
        <taxon>Embryophyta</taxon>
        <taxon>Tracheophyta</taxon>
        <taxon>Spermatophyta</taxon>
        <taxon>Magnoliopsida</taxon>
        <taxon>Liliopsida</taxon>
        <taxon>Zingiberales</taxon>
        <taxon>Musaceae</taxon>
        <taxon>Musa</taxon>
    </lineage>
</organism>
<protein>
    <recommendedName>
        <fullName evidence="5">HTH myb-type domain-containing protein</fullName>
    </recommendedName>
</protein>
<dbReference type="InterPro" id="IPR046955">
    <property type="entry name" value="PHR1-like"/>
</dbReference>
<evidence type="ECO:0000256" key="3">
    <source>
        <dbReference type="ARBA" id="ARBA00023163"/>
    </source>
</evidence>
<dbReference type="Pfam" id="PF00249">
    <property type="entry name" value="Myb_DNA-binding"/>
    <property type="match status" value="1"/>
</dbReference>
<dbReference type="STRING" id="52838.A0A4S8KGF6"/>
<dbReference type="NCBIfam" id="TIGR01557">
    <property type="entry name" value="myb_SHAQKYF"/>
    <property type="match status" value="1"/>
</dbReference>
<evidence type="ECO:0000256" key="1">
    <source>
        <dbReference type="ARBA" id="ARBA00023015"/>
    </source>
</evidence>
<dbReference type="Proteomes" id="UP000317650">
    <property type="component" value="Chromosome 4"/>
</dbReference>
<feature type="domain" description="HTH myb-type" evidence="5">
    <location>
        <begin position="15"/>
        <end position="75"/>
    </location>
</feature>
<keyword evidence="2" id="KW-0238">DNA-binding</keyword>
<evidence type="ECO:0000256" key="2">
    <source>
        <dbReference type="ARBA" id="ARBA00023125"/>
    </source>
</evidence>
<dbReference type="AlphaFoldDB" id="A0A4S8KGF6"/>
<evidence type="ECO:0000313" key="7">
    <source>
        <dbReference type="Proteomes" id="UP000317650"/>
    </source>
</evidence>
<sequence>MGNCRRNGAVRQYIRSKVPRLKWTPELHQCFVHAIERLGGQDKATPKLVLQLMNTRGLTISHVKSHLQMYRSMRNNMGWQGFIALTVSFVKTKERYHLKEAIIPVLLSLSSAEFHGRKHLCQGNDEGADEQDDLGSTQAWDAAKEEFQYQPMYPLLPLLKRARLDAQPNSKSGQCSQQICETVTSQYWIGNCMQTLAVDRGIKEEGISWQRDALQTEDMAADHPTELKVLGYMVEESDPFKTTVLNRQYLRSTEEFMFTEVYKNGHLSYKSPSLSNEFAESKETNGCSLSLSLSLHPSQRNNSSSSEGSCAFSSSSGRNFNDHSRYSVSHNRANLELSMSICDS</sequence>
<dbReference type="InterPro" id="IPR006447">
    <property type="entry name" value="Myb_dom_plants"/>
</dbReference>
<evidence type="ECO:0000313" key="6">
    <source>
        <dbReference type="EMBL" id="THU74420.1"/>
    </source>
</evidence>
<keyword evidence="7" id="KW-1185">Reference proteome</keyword>
<dbReference type="Gene3D" id="1.10.10.60">
    <property type="entry name" value="Homeodomain-like"/>
    <property type="match status" value="1"/>
</dbReference>
<keyword evidence="4" id="KW-0539">Nucleus</keyword>
<reference evidence="6 7" key="1">
    <citation type="journal article" date="2019" name="Nat. Plants">
        <title>Genome sequencing of Musa balbisiana reveals subgenome evolution and function divergence in polyploid bananas.</title>
        <authorList>
            <person name="Yao X."/>
        </authorList>
    </citation>
    <scope>NUCLEOTIDE SEQUENCE [LARGE SCALE GENOMIC DNA]</scope>
    <source>
        <strain evidence="7">cv. DH-PKW</strain>
        <tissue evidence="6">Leaves</tissue>
    </source>
</reference>
<dbReference type="EMBL" id="PYDT01000001">
    <property type="protein sequence ID" value="THU74420.1"/>
    <property type="molecule type" value="Genomic_DNA"/>
</dbReference>
<evidence type="ECO:0000256" key="4">
    <source>
        <dbReference type="ARBA" id="ARBA00023242"/>
    </source>
</evidence>
<dbReference type="FunFam" id="1.10.10.60:FF:000002">
    <property type="entry name" value="Myb family transcription factor"/>
    <property type="match status" value="1"/>
</dbReference>
<dbReference type="GO" id="GO:0003700">
    <property type="term" value="F:DNA-binding transcription factor activity"/>
    <property type="evidence" value="ECO:0007669"/>
    <property type="project" value="InterPro"/>
</dbReference>
<dbReference type="PROSITE" id="PS51294">
    <property type="entry name" value="HTH_MYB"/>
    <property type="match status" value="1"/>
</dbReference>